<dbReference type="Pfam" id="PF00975">
    <property type="entry name" value="Thioesterase"/>
    <property type="match status" value="1"/>
</dbReference>
<protein>
    <submittedName>
        <fullName evidence="4">Thioesterase II family protein</fullName>
    </submittedName>
</protein>
<dbReference type="InterPro" id="IPR029058">
    <property type="entry name" value="AB_hydrolase_fold"/>
</dbReference>
<organism evidence="4 5">
    <name type="scientific">Pseudonocardia yunnanensis</name>
    <dbReference type="NCBI Taxonomy" id="58107"/>
    <lineage>
        <taxon>Bacteria</taxon>
        <taxon>Bacillati</taxon>
        <taxon>Actinomycetota</taxon>
        <taxon>Actinomycetes</taxon>
        <taxon>Pseudonocardiales</taxon>
        <taxon>Pseudonocardiaceae</taxon>
        <taxon>Pseudonocardia</taxon>
    </lineage>
</organism>
<evidence type="ECO:0000313" key="4">
    <source>
        <dbReference type="EMBL" id="MFD1516002.1"/>
    </source>
</evidence>
<dbReference type="PANTHER" id="PTHR11487">
    <property type="entry name" value="THIOESTERASE"/>
    <property type="match status" value="1"/>
</dbReference>
<dbReference type="SUPFAM" id="SSF53474">
    <property type="entry name" value="alpha/beta-Hydrolases"/>
    <property type="match status" value="1"/>
</dbReference>
<feature type="region of interest" description="Disordered" evidence="2">
    <location>
        <begin position="116"/>
        <end position="136"/>
    </location>
</feature>
<dbReference type="InterPro" id="IPR012223">
    <property type="entry name" value="TEII"/>
</dbReference>
<dbReference type="Gene3D" id="3.40.50.1820">
    <property type="entry name" value="alpha/beta hydrolase"/>
    <property type="match status" value="1"/>
</dbReference>
<evidence type="ECO:0000313" key="5">
    <source>
        <dbReference type="Proteomes" id="UP001597114"/>
    </source>
</evidence>
<proteinExistence type="inferred from homology"/>
<feature type="compositionally biased region" description="Basic and acidic residues" evidence="2">
    <location>
        <begin position="126"/>
        <end position="136"/>
    </location>
</feature>
<evidence type="ECO:0000256" key="2">
    <source>
        <dbReference type="SAM" id="MobiDB-lite"/>
    </source>
</evidence>
<comment type="caution">
    <text evidence="4">The sequence shown here is derived from an EMBL/GenBank/DDBJ whole genome shotgun (WGS) entry which is preliminary data.</text>
</comment>
<dbReference type="InterPro" id="IPR001031">
    <property type="entry name" value="Thioesterase"/>
</dbReference>
<dbReference type="EMBL" id="JBHUCO010000001">
    <property type="protein sequence ID" value="MFD1516002.1"/>
    <property type="molecule type" value="Genomic_DNA"/>
</dbReference>
<dbReference type="PANTHER" id="PTHR11487:SF0">
    <property type="entry name" value="S-ACYL FATTY ACID SYNTHASE THIOESTERASE, MEDIUM CHAIN"/>
    <property type="match status" value="1"/>
</dbReference>
<accession>A0ABW4ENL2</accession>
<evidence type="ECO:0000256" key="1">
    <source>
        <dbReference type="ARBA" id="ARBA00007169"/>
    </source>
</evidence>
<dbReference type="RefSeq" id="WP_344724746.1">
    <property type="nucleotide sequence ID" value="NZ_BAAAUS010000027.1"/>
</dbReference>
<evidence type="ECO:0000259" key="3">
    <source>
        <dbReference type="Pfam" id="PF00975"/>
    </source>
</evidence>
<feature type="domain" description="Thioesterase" evidence="3">
    <location>
        <begin position="20"/>
        <end position="245"/>
    </location>
</feature>
<reference evidence="5" key="1">
    <citation type="journal article" date="2019" name="Int. J. Syst. Evol. Microbiol.">
        <title>The Global Catalogue of Microorganisms (GCM) 10K type strain sequencing project: providing services to taxonomists for standard genome sequencing and annotation.</title>
        <authorList>
            <consortium name="The Broad Institute Genomics Platform"/>
            <consortium name="The Broad Institute Genome Sequencing Center for Infectious Disease"/>
            <person name="Wu L."/>
            <person name="Ma J."/>
        </authorList>
    </citation>
    <scope>NUCLEOTIDE SEQUENCE [LARGE SCALE GENOMIC DNA]</scope>
    <source>
        <strain evidence="5">CCM 7043</strain>
    </source>
</reference>
<keyword evidence="5" id="KW-1185">Reference proteome</keyword>
<comment type="similarity">
    <text evidence="1">Belongs to the thioesterase family.</text>
</comment>
<name>A0ABW4ENL2_9PSEU</name>
<gene>
    <name evidence="4" type="ORF">ACFSJD_00800</name>
</gene>
<sequence length="254" mass="28342">MSTENPWVVRRRMVPQPRLRLFCFPFAGGGATVYRDWPRLVPPDVEVCAVQPPGRESRLGEDAYSSLQDLLPPLAGALGELLDVPYVTFGHSLGGLVNFELARYLRRTGGPLPRHLLVSGRRPPHLRSDDEHEPMHKMDDDRLLDAVLELNGTSPEIRDHPELLELALPLMRADFAISETYEYTPEAPLPCPITAFSGAADPHVTRSEAADWAQHTSGGFELRMLPGDHFFLTTAQEQLLADISQLLSGIPRRR</sequence>
<dbReference type="Proteomes" id="UP001597114">
    <property type="component" value="Unassembled WGS sequence"/>
</dbReference>